<organism evidence="1 2">
    <name type="scientific">Bacillus subtilis</name>
    <dbReference type="NCBI Taxonomy" id="1423"/>
    <lineage>
        <taxon>Bacteria</taxon>
        <taxon>Bacillati</taxon>
        <taxon>Bacillota</taxon>
        <taxon>Bacilli</taxon>
        <taxon>Bacillales</taxon>
        <taxon>Bacillaceae</taxon>
        <taxon>Bacillus</taxon>
    </lineage>
</organism>
<reference evidence="1" key="1">
    <citation type="submission" date="2021-03" db="EMBL/GenBank/DDBJ databases">
        <title>Isolation of Bacillus subtilis from fermented food sample.</title>
        <authorList>
            <person name="Lakshmanan V."/>
            <person name="Athira K."/>
            <person name="Rajagopal K."/>
        </authorList>
    </citation>
    <scope>NUCLEOTIDE SEQUENCE</scope>
    <source>
        <strain evidence="1">S1</strain>
    </source>
</reference>
<sequence>MFLKRSVQEVLKDAAVSISENTSITNFSPGSIARSIIEAIAPEIGSSGDASRTSLYDFAQQVLDEGFISKATGENLDLIGALFNYKRRIEQIRDENGSLKEEPISDDLYRYELTQVVPSMATANEAALRLALLTIPGVKDVVGKEYTHGSGSFSFTLIPQPGFEIQDLSSKMDEAIQSVKAFGIRPNIILPVDVPMDITVQLVFHETASDQQKTNIRYSTQAKLKDYLLGFEMGQHFIYNDLAQEIMNIDNKIIDFEITQFYLNNEPVLITNHDILDDERIVPQHIAVL</sequence>
<dbReference type="EMBL" id="JAGFPW010000005">
    <property type="protein sequence ID" value="MBO3794281.1"/>
    <property type="molecule type" value="Genomic_DNA"/>
</dbReference>
<gene>
    <name evidence="1" type="ORF">J5227_08155</name>
</gene>
<dbReference type="RefSeq" id="WP_163190190.1">
    <property type="nucleotide sequence ID" value="NZ_JAGFPW010000005.1"/>
</dbReference>
<evidence type="ECO:0000313" key="2">
    <source>
        <dbReference type="Proteomes" id="UP000665181"/>
    </source>
</evidence>
<evidence type="ECO:0008006" key="3">
    <source>
        <dbReference type="Google" id="ProtNLM"/>
    </source>
</evidence>
<protein>
    <recommendedName>
        <fullName evidence="3">Baseplate protein J-like domain-containing protein</fullName>
    </recommendedName>
</protein>
<accession>A0A8I2B8I8</accession>
<dbReference type="AlphaFoldDB" id="A0A8I2B8I8"/>
<evidence type="ECO:0000313" key="1">
    <source>
        <dbReference type="EMBL" id="MBO3794281.1"/>
    </source>
</evidence>
<dbReference type="Proteomes" id="UP000665181">
    <property type="component" value="Unassembled WGS sequence"/>
</dbReference>
<proteinExistence type="predicted"/>
<name>A0A8I2B8I8_BACIU</name>
<comment type="caution">
    <text evidence="1">The sequence shown here is derived from an EMBL/GenBank/DDBJ whole genome shotgun (WGS) entry which is preliminary data.</text>
</comment>